<dbReference type="EMBL" id="CM047736">
    <property type="protein sequence ID" value="KAJ0053068.1"/>
    <property type="molecule type" value="Genomic_DNA"/>
</dbReference>
<evidence type="ECO:0000313" key="1">
    <source>
        <dbReference type="EMBL" id="KAJ0053068.1"/>
    </source>
</evidence>
<dbReference type="Proteomes" id="UP001163603">
    <property type="component" value="Chromosome 1"/>
</dbReference>
<comment type="caution">
    <text evidence="1">The sequence shown here is derived from an EMBL/GenBank/DDBJ whole genome shotgun (WGS) entry which is preliminary data.</text>
</comment>
<protein>
    <submittedName>
        <fullName evidence="1">Uncharacterized protein</fullName>
    </submittedName>
</protein>
<reference evidence="2" key="1">
    <citation type="journal article" date="2023" name="G3 (Bethesda)">
        <title>Genome assembly and association tests identify interacting loci associated with vigor, precocity, and sex in interspecific pistachio rootstocks.</title>
        <authorList>
            <person name="Palmer W."/>
            <person name="Jacygrad E."/>
            <person name="Sagayaradj S."/>
            <person name="Cavanaugh K."/>
            <person name="Han R."/>
            <person name="Bertier L."/>
            <person name="Beede B."/>
            <person name="Kafkas S."/>
            <person name="Golino D."/>
            <person name="Preece J."/>
            <person name="Michelmore R."/>
        </authorList>
    </citation>
    <scope>NUCLEOTIDE SEQUENCE [LARGE SCALE GENOMIC DNA]</scope>
</reference>
<evidence type="ECO:0000313" key="2">
    <source>
        <dbReference type="Proteomes" id="UP001163603"/>
    </source>
</evidence>
<gene>
    <name evidence="1" type="ORF">Pint_01840</name>
</gene>
<accession>A0ACC0ZLR8</accession>
<organism evidence="1 2">
    <name type="scientific">Pistacia integerrima</name>
    <dbReference type="NCBI Taxonomy" id="434235"/>
    <lineage>
        <taxon>Eukaryota</taxon>
        <taxon>Viridiplantae</taxon>
        <taxon>Streptophyta</taxon>
        <taxon>Embryophyta</taxon>
        <taxon>Tracheophyta</taxon>
        <taxon>Spermatophyta</taxon>
        <taxon>Magnoliopsida</taxon>
        <taxon>eudicotyledons</taxon>
        <taxon>Gunneridae</taxon>
        <taxon>Pentapetalae</taxon>
        <taxon>rosids</taxon>
        <taxon>malvids</taxon>
        <taxon>Sapindales</taxon>
        <taxon>Anacardiaceae</taxon>
        <taxon>Pistacia</taxon>
    </lineage>
</organism>
<sequence length="346" mass="38919">MLPSFDLILCFFAWVCEIQSFQLMVMGNASARKDGEGTSGVKNSEYGEGYEQSMEFVHGEAHVSHHGHSVFLDPMAHFPPHESPLVFNSQVAAAPLPRPGKEAQVESPAFQHNMAYCSEKHAALIIWSYGGNQVAVTGSWDNWEIVYGICSDFIFKEPLWSLGRDFVIMKMLPSGVYHYRFIVDDRLTYAPEFPWEHDDTGSAYNILDLQVEVEASHPPVNNCDLQFPLPNSYMYNCVTAEYIPGAPKSHSELDSPPSPFSSYDNKSIDDNDFSKPPPDLPPQLQMTLLNEPSSSMACESLQRPQHTVLNHLYIQNSDAGLPVALGSTYRFHQKYVTLVLYKTSRR</sequence>
<name>A0ACC0ZLR8_9ROSI</name>
<keyword evidence="2" id="KW-1185">Reference proteome</keyword>
<proteinExistence type="predicted"/>